<sequence>MRTFLLSLLASAACVVAAPAHPLPTAALAAPAGKIFDPRCDCTYTPLPDIINDTKDKVTPLVDQLKSLGASDCTPDKIQPIVTEIKGVIHAGIDELNILVDADLDLNAILTTGTSTISVDVVAKVLADLSVLIFASLSVVLKLVVSAQLSAVVAIFADLCVSISAFLKISLNLLAVANVDLIAVVVPIIKASLAVVIQLGVTSSFDFLSIDFGKLAAELNVSALIGVGVGVGVGVAAGVSAGATVSLVAILNDFTAKCQPLIDQLQGLSGSDVTAAQVGPIVAQIKALIVAATVQVQLLVGLSLDVVLASGSGAVISIDACAQLIAKITVSLLAAISVVLKVVVAAELKAVVSIFADLTVTLAAFLKVIVSIGAFNGGLVAILTPLIRVSLGVAISLGCTDAFAFLGLDFKKLGAELGIAVAVGAVVSLPAIIADISVKIDPLVVQLKALAAADVNGDKVGAITAQIKAIIVAATAQVKLLAGVDVKVALASADGVVLSVSACASLIAKLCASIFAAIDVVIGLVATVDAKVVFGLCADLAVAIGAFIQVCCSVIVGLQVSLVALLSTSLAVCIKLAVTDVFAFLGVDFKGLAVKLGISISGALSAKLA</sequence>
<feature type="transmembrane region" description="Helical" evidence="1">
    <location>
        <begin position="351"/>
        <end position="374"/>
    </location>
</feature>
<dbReference type="AlphaFoldDB" id="A0AAW0E8J8"/>
<organism evidence="3 4">
    <name type="scientific">Paramarasmius palmivorus</name>
    <dbReference type="NCBI Taxonomy" id="297713"/>
    <lineage>
        <taxon>Eukaryota</taxon>
        <taxon>Fungi</taxon>
        <taxon>Dikarya</taxon>
        <taxon>Basidiomycota</taxon>
        <taxon>Agaricomycotina</taxon>
        <taxon>Agaricomycetes</taxon>
        <taxon>Agaricomycetidae</taxon>
        <taxon>Agaricales</taxon>
        <taxon>Marasmiineae</taxon>
        <taxon>Marasmiaceae</taxon>
        <taxon>Paramarasmius</taxon>
    </lineage>
</organism>
<keyword evidence="1" id="KW-0812">Transmembrane</keyword>
<dbReference type="Proteomes" id="UP001383192">
    <property type="component" value="Unassembled WGS sequence"/>
</dbReference>
<keyword evidence="4" id="KW-1185">Reference proteome</keyword>
<proteinExistence type="predicted"/>
<evidence type="ECO:0000313" key="3">
    <source>
        <dbReference type="EMBL" id="KAK7061043.1"/>
    </source>
</evidence>
<evidence type="ECO:0000256" key="2">
    <source>
        <dbReference type="SAM" id="SignalP"/>
    </source>
</evidence>
<feature type="transmembrane region" description="Helical" evidence="1">
    <location>
        <begin position="296"/>
        <end position="318"/>
    </location>
</feature>
<comment type="caution">
    <text evidence="3">The sequence shown here is derived from an EMBL/GenBank/DDBJ whole genome shotgun (WGS) entry which is preliminary data.</text>
</comment>
<feature type="transmembrane region" description="Helical" evidence="1">
    <location>
        <begin position="221"/>
        <end position="251"/>
    </location>
</feature>
<feature type="transmembrane region" description="Helical" evidence="1">
    <location>
        <begin position="179"/>
        <end position="201"/>
    </location>
</feature>
<feature type="transmembrane region" description="Helical" evidence="1">
    <location>
        <begin position="562"/>
        <end position="585"/>
    </location>
</feature>
<keyword evidence="2" id="KW-0732">Signal</keyword>
<feature type="signal peptide" evidence="2">
    <location>
        <begin position="1"/>
        <end position="17"/>
    </location>
</feature>
<keyword evidence="1" id="KW-0472">Membrane</keyword>
<protein>
    <submittedName>
        <fullName evidence="3">Uncharacterized protein</fullName>
    </submittedName>
</protein>
<feature type="transmembrane region" description="Helical" evidence="1">
    <location>
        <begin position="324"/>
        <end position="344"/>
    </location>
</feature>
<feature type="transmembrane region" description="Helical" evidence="1">
    <location>
        <begin position="533"/>
        <end position="556"/>
    </location>
</feature>
<accession>A0AAW0E8J8</accession>
<feature type="transmembrane region" description="Helical" evidence="1">
    <location>
        <begin position="143"/>
        <end position="167"/>
    </location>
</feature>
<keyword evidence="1" id="KW-1133">Transmembrane helix</keyword>
<feature type="chain" id="PRO_5043463223" evidence="2">
    <location>
        <begin position="18"/>
        <end position="609"/>
    </location>
</feature>
<name>A0AAW0E8J8_9AGAR</name>
<evidence type="ECO:0000313" key="4">
    <source>
        <dbReference type="Proteomes" id="UP001383192"/>
    </source>
</evidence>
<feature type="transmembrane region" description="Helical" evidence="1">
    <location>
        <begin position="506"/>
        <end position="526"/>
    </location>
</feature>
<feature type="transmembrane region" description="Helical" evidence="1">
    <location>
        <begin position="413"/>
        <end position="433"/>
    </location>
</feature>
<dbReference type="EMBL" id="JAYKXP010000002">
    <property type="protein sequence ID" value="KAK7061043.1"/>
    <property type="molecule type" value="Genomic_DNA"/>
</dbReference>
<gene>
    <name evidence="3" type="ORF">VNI00_000778</name>
</gene>
<evidence type="ECO:0000256" key="1">
    <source>
        <dbReference type="SAM" id="Phobius"/>
    </source>
</evidence>
<feature type="transmembrane region" description="Helical" evidence="1">
    <location>
        <begin position="386"/>
        <end position="406"/>
    </location>
</feature>
<reference evidence="3 4" key="1">
    <citation type="submission" date="2024-01" db="EMBL/GenBank/DDBJ databases">
        <title>A draft genome for a cacao thread blight-causing isolate of Paramarasmius palmivorus.</title>
        <authorList>
            <person name="Baruah I.K."/>
            <person name="Bukari Y."/>
            <person name="Amoako-Attah I."/>
            <person name="Meinhardt L.W."/>
            <person name="Bailey B.A."/>
            <person name="Cohen S.P."/>
        </authorList>
    </citation>
    <scope>NUCLEOTIDE SEQUENCE [LARGE SCALE GENOMIC DNA]</scope>
    <source>
        <strain evidence="3 4">GH-12</strain>
    </source>
</reference>